<comment type="similarity">
    <text evidence="2">Belongs to the AzlC family.</text>
</comment>
<keyword evidence="4" id="KW-1003">Cell membrane</keyword>
<dbReference type="PANTHER" id="PTHR34979:SF1">
    <property type="entry name" value="INNER MEMBRANE PROTEIN YGAZ"/>
    <property type="match status" value="1"/>
</dbReference>
<comment type="subcellular location">
    <subcellularLocation>
        <location evidence="1">Cell membrane</location>
        <topology evidence="1">Multi-pass membrane protein</topology>
    </subcellularLocation>
</comment>
<reference evidence="9 10" key="1">
    <citation type="journal article" date="2017" name="Nat. Microbiol.">
        <title>Natural product diversity associated with the nematode symbionts Photorhabdus and Xenorhabdus.</title>
        <authorList>
            <person name="Tobias N.J."/>
            <person name="Wolff H."/>
            <person name="Djahanschiri B."/>
            <person name="Grundmann F."/>
            <person name="Kronenwerth M."/>
            <person name="Shi Y.M."/>
            <person name="Simonyi S."/>
            <person name="Grun P."/>
            <person name="Shapiro-Ilan D."/>
            <person name="Pidot S.J."/>
            <person name="Stinear T.P."/>
            <person name="Ebersberger I."/>
            <person name="Bode H.B."/>
        </authorList>
    </citation>
    <scope>NUCLEOTIDE SEQUENCE [LARGE SCALE GENOMIC DNA]</scope>
    <source>
        <strain evidence="9 10">DSM 17904</strain>
    </source>
</reference>
<evidence type="ECO:0000313" key="10">
    <source>
        <dbReference type="Proteomes" id="UP000222366"/>
    </source>
</evidence>
<gene>
    <name evidence="9" type="ORF">Xsto_01755</name>
</gene>
<evidence type="ECO:0000256" key="1">
    <source>
        <dbReference type="ARBA" id="ARBA00004651"/>
    </source>
</evidence>
<dbReference type="PANTHER" id="PTHR34979">
    <property type="entry name" value="INNER MEMBRANE PROTEIN YGAZ"/>
    <property type="match status" value="1"/>
</dbReference>
<keyword evidence="10" id="KW-1185">Reference proteome</keyword>
<dbReference type="Pfam" id="PF03591">
    <property type="entry name" value="AzlC"/>
    <property type="match status" value="1"/>
</dbReference>
<feature type="transmembrane region" description="Helical" evidence="8">
    <location>
        <begin position="20"/>
        <end position="42"/>
    </location>
</feature>
<keyword evidence="3" id="KW-0813">Transport</keyword>
<keyword evidence="7 8" id="KW-0472">Membrane</keyword>
<accession>A0A2D0KR01</accession>
<dbReference type="GO" id="GO:0005886">
    <property type="term" value="C:plasma membrane"/>
    <property type="evidence" value="ECO:0007669"/>
    <property type="project" value="UniProtKB-SubCell"/>
</dbReference>
<keyword evidence="5 8" id="KW-0812">Transmembrane</keyword>
<evidence type="ECO:0000256" key="2">
    <source>
        <dbReference type="ARBA" id="ARBA00010735"/>
    </source>
</evidence>
<feature type="transmembrane region" description="Helical" evidence="8">
    <location>
        <begin position="193"/>
        <end position="219"/>
    </location>
</feature>
<dbReference type="EMBL" id="NJAJ01000013">
    <property type="protein sequence ID" value="PHM65808.1"/>
    <property type="molecule type" value="Genomic_DNA"/>
</dbReference>
<evidence type="ECO:0000256" key="5">
    <source>
        <dbReference type="ARBA" id="ARBA00022692"/>
    </source>
</evidence>
<name>A0A2D0KR01_9GAMM</name>
<organism evidence="9 10">
    <name type="scientific">Xenorhabdus stockiae</name>
    <dbReference type="NCBI Taxonomy" id="351614"/>
    <lineage>
        <taxon>Bacteria</taxon>
        <taxon>Pseudomonadati</taxon>
        <taxon>Pseudomonadota</taxon>
        <taxon>Gammaproteobacteria</taxon>
        <taxon>Enterobacterales</taxon>
        <taxon>Morganellaceae</taxon>
        <taxon>Xenorhabdus</taxon>
    </lineage>
</organism>
<protein>
    <submittedName>
        <fullName evidence="9">Branched-chain amino acid ABC transporter permease</fullName>
    </submittedName>
</protein>
<feature type="transmembrane region" description="Helical" evidence="8">
    <location>
        <begin position="130"/>
        <end position="151"/>
    </location>
</feature>
<evidence type="ECO:0000256" key="6">
    <source>
        <dbReference type="ARBA" id="ARBA00022989"/>
    </source>
</evidence>
<evidence type="ECO:0000313" key="9">
    <source>
        <dbReference type="EMBL" id="PHM65808.1"/>
    </source>
</evidence>
<dbReference type="AlphaFoldDB" id="A0A2D0KR01"/>
<evidence type="ECO:0000256" key="4">
    <source>
        <dbReference type="ARBA" id="ARBA00022475"/>
    </source>
</evidence>
<dbReference type="GO" id="GO:1903785">
    <property type="term" value="P:L-valine transmembrane transport"/>
    <property type="evidence" value="ECO:0007669"/>
    <property type="project" value="TreeGrafter"/>
</dbReference>
<proteinExistence type="inferred from homology"/>
<sequence>MYMFTHHFSCLSGEIKKAIFLVYLVVGVVGISYGSLAIAYGFPLWLPLVLSTFVLAGASEFMFIGIIASGGNPLAAAAAGLLVNARHLPFGVAVRELVGKGKTKFFGCHIMNDESVVFGLSQSTPEQRKAAYWFCGIGVALFWPLGVLIGGTVGKFIPAPETIGLDAVFPTILLAMVIPAFKNKTSLIRASSGAALSLSVVPFVPVGLPVLLSLLGLFARKK</sequence>
<comment type="caution">
    <text evidence="9">The sequence shown here is derived from an EMBL/GenBank/DDBJ whole genome shotgun (WGS) entry which is preliminary data.</text>
</comment>
<feature type="transmembrane region" description="Helical" evidence="8">
    <location>
        <begin position="163"/>
        <end position="181"/>
    </location>
</feature>
<keyword evidence="6 8" id="KW-1133">Transmembrane helix</keyword>
<dbReference type="InterPro" id="IPR011606">
    <property type="entry name" value="Brnchd-chn_aa_trnsp_permease"/>
</dbReference>
<dbReference type="Proteomes" id="UP000222366">
    <property type="component" value="Unassembled WGS sequence"/>
</dbReference>
<evidence type="ECO:0000256" key="3">
    <source>
        <dbReference type="ARBA" id="ARBA00022448"/>
    </source>
</evidence>
<evidence type="ECO:0000256" key="8">
    <source>
        <dbReference type="SAM" id="Phobius"/>
    </source>
</evidence>
<evidence type="ECO:0000256" key="7">
    <source>
        <dbReference type="ARBA" id="ARBA00023136"/>
    </source>
</evidence>